<protein>
    <submittedName>
        <fullName evidence="2">Uncharacterized protein</fullName>
    </submittedName>
</protein>
<comment type="caution">
    <text evidence="2">The sequence shown here is derived from an EMBL/GenBank/DDBJ whole genome shotgun (WGS) entry which is preliminary data.</text>
</comment>
<feature type="non-terminal residue" evidence="2">
    <location>
        <position position="1"/>
    </location>
</feature>
<name>A0A261WKI9_9PSED</name>
<sequence length="76" mass="8175">DANGSGIEYNGCRGDAIAYFDSVTISLEAMLRSQDPGYWDYMRPALANVLKEGYSPSRRKAVSDPGMHDGASDGIS</sequence>
<organism evidence="2 3">
    <name type="scientific">Pseudomonas avellanae</name>
    <dbReference type="NCBI Taxonomy" id="46257"/>
    <lineage>
        <taxon>Bacteria</taxon>
        <taxon>Pseudomonadati</taxon>
        <taxon>Pseudomonadota</taxon>
        <taxon>Gammaproteobacteria</taxon>
        <taxon>Pseudomonadales</taxon>
        <taxon>Pseudomonadaceae</taxon>
        <taxon>Pseudomonas</taxon>
    </lineage>
</organism>
<dbReference type="EMBL" id="NKQU01000474">
    <property type="protein sequence ID" value="OZI86645.1"/>
    <property type="molecule type" value="Genomic_DNA"/>
</dbReference>
<reference evidence="3" key="1">
    <citation type="journal article" date="2016" name="Sci. Rep.">
        <title>Genome analysis of the kiwifruit canker pathogen Pseudomonas syringae pv. actinidiae biovar 5.</title>
        <authorList>
            <person name="Fujikawa T."/>
            <person name="Sawada H."/>
        </authorList>
    </citation>
    <scope>NUCLEOTIDE SEQUENCE [LARGE SCALE GENOMIC DNA]</scope>
    <source>
        <strain evidence="3">MAFF 212061</strain>
    </source>
</reference>
<gene>
    <name evidence="2" type="ORF">CFN58_10315</name>
</gene>
<evidence type="ECO:0000313" key="3">
    <source>
        <dbReference type="Proteomes" id="UP000217163"/>
    </source>
</evidence>
<dbReference type="Proteomes" id="UP000217163">
    <property type="component" value="Unassembled WGS sequence"/>
</dbReference>
<feature type="compositionally biased region" description="Basic and acidic residues" evidence="1">
    <location>
        <begin position="66"/>
        <end position="76"/>
    </location>
</feature>
<accession>A0A261WKI9</accession>
<dbReference type="AlphaFoldDB" id="A0A261WKI9"/>
<feature type="region of interest" description="Disordered" evidence="1">
    <location>
        <begin position="55"/>
        <end position="76"/>
    </location>
</feature>
<evidence type="ECO:0000313" key="2">
    <source>
        <dbReference type="EMBL" id="OZI86645.1"/>
    </source>
</evidence>
<proteinExistence type="predicted"/>
<evidence type="ECO:0000256" key="1">
    <source>
        <dbReference type="SAM" id="MobiDB-lite"/>
    </source>
</evidence>